<feature type="domain" description="C2H2-type" evidence="13">
    <location>
        <begin position="351"/>
        <end position="378"/>
    </location>
</feature>
<dbReference type="SMART" id="SM00355">
    <property type="entry name" value="ZnF_C2H2"/>
    <property type="match status" value="6"/>
</dbReference>
<evidence type="ECO:0000256" key="7">
    <source>
        <dbReference type="ARBA" id="ARBA00023015"/>
    </source>
</evidence>
<dbReference type="SMART" id="SM00868">
    <property type="entry name" value="zf-AD"/>
    <property type="match status" value="1"/>
</dbReference>
<feature type="binding site" evidence="12">
    <location>
        <position position="9"/>
    </location>
    <ligand>
        <name>Zn(2+)</name>
        <dbReference type="ChEBI" id="CHEBI:29105"/>
    </ligand>
</feature>
<feature type="binding site" evidence="12">
    <location>
        <position position="58"/>
    </location>
    <ligand>
        <name>Zn(2+)</name>
        <dbReference type="ChEBI" id="CHEBI:29105"/>
    </ligand>
</feature>
<keyword evidence="8" id="KW-0238">DNA-binding</keyword>
<dbReference type="PROSITE" id="PS50157">
    <property type="entry name" value="ZINC_FINGER_C2H2_2"/>
    <property type="match status" value="6"/>
</dbReference>
<evidence type="ECO:0000256" key="5">
    <source>
        <dbReference type="ARBA" id="ARBA00022771"/>
    </source>
</evidence>
<evidence type="ECO:0000313" key="16">
    <source>
        <dbReference type="Proteomes" id="UP000235965"/>
    </source>
</evidence>
<dbReference type="InterPro" id="IPR036236">
    <property type="entry name" value="Znf_C2H2_sf"/>
</dbReference>
<proteinExistence type="predicted"/>
<dbReference type="FunFam" id="3.30.160.60:FF:002104">
    <property type="entry name" value="Si:ch211-266d19.4"/>
    <property type="match status" value="1"/>
</dbReference>
<feature type="binding site" evidence="12">
    <location>
        <position position="61"/>
    </location>
    <ligand>
        <name>Zn(2+)</name>
        <dbReference type="ChEBI" id="CHEBI:29105"/>
    </ligand>
</feature>
<evidence type="ECO:0000256" key="6">
    <source>
        <dbReference type="ARBA" id="ARBA00022833"/>
    </source>
</evidence>
<keyword evidence="16" id="KW-1185">Reference proteome</keyword>
<feature type="binding site" evidence="12">
    <location>
        <position position="12"/>
    </location>
    <ligand>
        <name>Zn(2+)</name>
        <dbReference type="ChEBI" id="CHEBI:29105"/>
    </ligand>
</feature>
<dbReference type="GO" id="GO:0005634">
    <property type="term" value="C:nucleus"/>
    <property type="evidence" value="ECO:0007669"/>
    <property type="project" value="UniProtKB-SubCell"/>
</dbReference>
<keyword evidence="9" id="KW-0804">Transcription</keyword>
<dbReference type="GO" id="GO:0000122">
    <property type="term" value="P:negative regulation of transcription by RNA polymerase II"/>
    <property type="evidence" value="ECO:0007669"/>
    <property type="project" value="UniProtKB-ARBA"/>
</dbReference>
<gene>
    <name evidence="15" type="ORF">B7P43_G06035</name>
</gene>
<dbReference type="PANTHER" id="PTHR23235">
    <property type="entry name" value="KRUEPPEL-LIKE TRANSCRIPTION FACTOR"/>
    <property type="match status" value="1"/>
</dbReference>
<dbReference type="InterPro" id="IPR013087">
    <property type="entry name" value="Znf_C2H2_type"/>
</dbReference>
<comment type="subcellular location">
    <subcellularLocation>
        <location evidence="2">Nucleus</location>
    </subcellularLocation>
</comment>
<dbReference type="STRING" id="105785.A0A2J7PDA6"/>
<dbReference type="SUPFAM" id="SSF57716">
    <property type="entry name" value="Glucocorticoid receptor-like (DNA-binding domain)"/>
    <property type="match status" value="1"/>
</dbReference>
<evidence type="ECO:0000256" key="11">
    <source>
        <dbReference type="PROSITE-ProRule" id="PRU00042"/>
    </source>
</evidence>
<evidence type="ECO:0000256" key="10">
    <source>
        <dbReference type="ARBA" id="ARBA00023242"/>
    </source>
</evidence>
<evidence type="ECO:0000256" key="8">
    <source>
        <dbReference type="ARBA" id="ARBA00023125"/>
    </source>
</evidence>
<evidence type="ECO:0000313" key="15">
    <source>
        <dbReference type="EMBL" id="PNF14326.1"/>
    </source>
</evidence>
<dbReference type="PROSITE" id="PS51915">
    <property type="entry name" value="ZAD"/>
    <property type="match status" value="1"/>
</dbReference>
<keyword evidence="3 12" id="KW-0479">Metal-binding</keyword>
<dbReference type="GO" id="GO:0000978">
    <property type="term" value="F:RNA polymerase II cis-regulatory region sequence-specific DNA binding"/>
    <property type="evidence" value="ECO:0007669"/>
    <property type="project" value="TreeGrafter"/>
</dbReference>
<dbReference type="FunFam" id="3.30.160.60:FF:000912">
    <property type="entry name" value="Zinc finger protein 660"/>
    <property type="match status" value="1"/>
</dbReference>
<feature type="domain" description="C2H2-type" evidence="13">
    <location>
        <begin position="295"/>
        <end position="322"/>
    </location>
</feature>
<evidence type="ECO:0008006" key="17">
    <source>
        <dbReference type="Google" id="ProtNLM"/>
    </source>
</evidence>
<evidence type="ECO:0000256" key="1">
    <source>
        <dbReference type="ARBA" id="ARBA00003767"/>
    </source>
</evidence>
<dbReference type="SUPFAM" id="SSF57667">
    <property type="entry name" value="beta-beta-alpha zinc fingers"/>
    <property type="match status" value="3"/>
</dbReference>
<organism evidence="15 16">
    <name type="scientific">Cryptotermes secundus</name>
    <dbReference type="NCBI Taxonomy" id="105785"/>
    <lineage>
        <taxon>Eukaryota</taxon>
        <taxon>Metazoa</taxon>
        <taxon>Ecdysozoa</taxon>
        <taxon>Arthropoda</taxon>
        <taxon>Hexapoda</taxon>
        <taxon>Insecta</taxon>
        <taxon>Pterygota</taxon>
        <taxon>Neoptera</taxon>
        <taxon>Polyneoptera</taxon>
        <taxon>Dictyoptera</taxon>
        <taxon>Blattodea</taxon>
        <taxon>Blattoidea</taxon>
        <taxon>Termitoidae</taxon>
        <taxon>Kalotermitidae</taxon>
        <taxon>Cryptotermitinae</taxon>
        <taxon>Cryptotermes</taxon>
    </lineage>
</organism>
<name>A0A2J7PDA6_9NEOP</name>
<feature type="domain" description="C2H2-type" evidence="13">
    <location>
        <begin position="323"/>
        <end position="350"/>
    </location>
</feature>
<dbReference type="FunCoup" id="A0A2J7PDA6">
    <property type="interactions" value="182"/>
</dbReference>
<reference evidence="15 16" key="1">
    <citation type="submission" date="2017-12" db="EMBL/GenBank/DDBJ databases">
        <title>Hemimetabolous genomes reveal molecular basis of termite eusociality.</title>
        <authorList>
            <person name="Harrison M.C."/>
            <person name="Jongepier E."/>
            <person name="Robertson H.M."/>
            <person name="Arning N."/>
            <person name="Bitard-Feildel T."/>
            <person name="Chao H."/>
            <person name="Childers C.P."/>
            <person name="Dinh H."/>
            <person name="Doddapaneni H."/>
            <person name="Dugan S."/>
            <person name="Gowin J."/>
            <person name="Greiner C."/>
            <person name="Han Y."/>
            <person name="Hu H."/>
            <person name="Hughes D.S.T."/>
            <person name="Huylmans A.-K."/>
            <person name="Kemena C."/>
            <person name="Kremer L.P.M."/>
            <person name="Lee S.L."/>
            <person name="Lopez-Ezquerra A."/>
            <person name="Mallet L."/>
            <person name="Monroy-Kuhn J.M."/>
            <person name="Moser A."/>
            <person name="Murali S.C."/>
            <person name="Muzny D.M."/>
            <person name="Otani S."/>
            <person name="Piulachs M.-D."/>
            <person name="Poelchau M."/>
            <person name="Qu J."/>
            <person name="Schaub F."/>
            <person name="Wada-Katsumata A."/>
            <person name="Worley K.C."/>
            <person name="Xie Q."/>
            <person name="Ylla G."/>
            <person name="Poulsen M."/>
            <person name="Gibbs R.A."/>
            <person name="Schal C."/>
            <person name="Richards S."/>
            <person name="Belles X."/>
            <person name="Korb J."/>
            <person name="Bornberg-Bauer E."/>
        </authorList>
    </citation>
    <scope>NUCLEOTIDE SEQUENCE [LARGE SCALE GENOMIC DNA]</scope>
    <source>
        <tissue evidence="15">Whole body</tissue>
    </source>
</reference>
<dbReference type="OrthoDB" id="8117402at2759"/>
<dbReference type="PROSITE" id="PS00028">
    <property type="entry name" value="ZINC_FINGER_C2H2_1"/>
    <property type="match status" value="6"/>
</dbReference>
<evidence type="ECO:0000259" key="13">
    <source>
        <dbReference type="PROSITE" id="PS50157"/>
    </source>
</evidence>
<comment type="caution">
    <text evidence="15">The sequence shown here is derived from an EMBL/GenBank/DDBJ whole genome shotgun (WGS) entry which is preliminary data.</text>
</comment>
<evidence type="ECO:0000256" key="4">
    <source>
        <dbReference type="ARBA" id="ARBA00022737"/>
    </source>
</evidence>
<dbReference type="FunFam" id="3.30.160.60:FF:001465">
    <property type="entry name" value="Zinc finger protein 560"/>
    <property type="match status" value="1"/>
</dbReference>
<dbReference type="InParanoid" id="A0A2J7PDA6"/>
<comment type="function">
    <text evidence="1">May be involved in transcriptional regulation.</text>
</comment>
<feature type="domain" description="C2H2-type" evidence="13">
    <location>
        <begin position="379"/>
        <end position="406"/>
    </location>
</feature>
<keyword evidence="5 11" id="KW-0863">Zinc-finger</keyword>
<protein>
    <recommendedName>
        <fullName evidence="17">Gastrula zinc finger protein XlCGF57.1</fullName>
    </recommendedName>
</protein>
<evidence type="ECO:0000259" key="14">
    <source>
        <dbReference type="PROSITE" id="PS51915"/>
    </source>
</evidence>
<dbReference type="Proteomes" id="UP000235965">
    <property type="component" value="Unassembled WGS sequence"/>
</dbReference>
<dbReference type="EMBL" id="NEVH01026391">
    <property type="protein sequence ID" value="PNF14326.1"/>
    <property type="molecule type" value="Genomic_DNA"/>
</dbReference>
<evidence type="ECO:0000256" key="3">
    <source>
        <dbReference type="ARBA" id="ARBA00022723"/>
    </source>
</evidence>
<evidence type="ECO:0000256" key="2">
    <source>
        <dbReference type="ARBA" id="ARBA00004123"/>
    </source>
</evidence>
<accession>A0A2J7PDA6</accession>
<dbReference type="InterPro" id="IPR012934">
    <property type="entry name" value="Znf_AD"/>
</dbReference>
<keyword evidence="6 12" id="KW-0862">Zinc</keyword>
<keyword evidence="4" id="KW-0677">Repeat</keyword>
<feature type="domain" description="ZAD" evidence="14">
    <location>
        <begin position="7"/>
        <end position="85"/>
    </location>
</feature>
<dbReference type="Pfam" id="PF07776">
    <property type="entry name" value="zf-AD"/>
    <property type="match status" value="1"/>
</dbReference>
<dbReference type="GO" id="GO:0000981">
    <property type="term" value="F:DNA-binding transcription factor activity, RNA polymerase II-specific"/>
    <property type="evidence" value="ECO:0007669"/>
    <property type="project" value="TreeGrafter"/>
</dbReference>
<dbReference type="AlphaFoldDB" id="A0A2J7PDA6"/>
<keyword evidence="7" id="KW-0805">Transcription regulation</keyword>
<evidence type="ECO:0000256" key="12">
    <source>
        <dbReference type="PROSITE-ProRule" id="PRU01263"/>
    </source>
</evidence>
<dbReference type="FunFam" id="3.30.160.60:FF:000097">
    <property type="entry name" value="Zinc finger protein"/>
    <property type="match status" value="1"/>
</dbReference>
<keyword evidence="10" id="KW-0539">Nucleus</keyword>
<dbReference type="Gene3D" id="3.40.1800.20">
    <property type="match status" value="1"/>
</dbReference>
<dbReference type="GO" id="GO:0008270">
    <property type="term" value="F:zinc ion binding"/>
    <property type="evidence" value="ECO:0007669"/>
    <property type="project" value="UniProtKB-UniRule"/>
</dbReference>
<feature type="domain" description="C2H2-type" evidence="13">
    <location>
        <begin position="407"/>
        <end position="434"/>
    </location>
</feature>
<dbReference type="Gene3D" id="3.30.160.60">
    <property type="entry name" value="Classic Zinc Finger"/>
    <property type="match status" value="6"/>
</dbReference>
<evidence type="ECO:0000256" key="9">
    <source>
        <dbReference type="ARBA" id="ARBA00023163"/>
    </source>
</evidence>
<sequence>MSLNFSYICRLCLKQNGPLMRIFSEETGGSVPTIPAKIKSFAPTLKLSAGDGLPDQICQQCAYQVDTTYKFKLQCESSDATLRQSLINQTIQHSPHEIFLTVLDTGCGIDSSNNTTIKHEVKEEIFVEENHVHPENNEERICNDAFIESSTDSWTNLQTETSSSKLVLKKAPKKKQSSSPRKIITKNCKNQQAFSQKINVKACKQVKQGYNSLTGANAKSGSEEPVYVCEKESVSVDFVKDDDDNESVSNEFGVEVQMRKKSYIKLFHCHDCGKNFAKKTQLVLHMSAHTGAKPYICSQCGRTFASRINLKKHLFTHTGEKPYLCTRCGISFGRIDTLTKHMRSHTGEKPFHCSVCGNNFARRSTFTNHMRTHSGEKPYLCTECGWRCVQSYDLKKHMRCHTGEKPFRCTICRMSFGQRNSLTKHMKCHIGDVPLTLECAKELQYQC</sequence>
<dbReference type="Pfam" id="PF00096">
    <property type="entry name" value="zf-C2H2"/>
    <property type="match status" value="5"/>
</dbReference>
<feature type="domain" description="C2H2-type" evidence="13">
    <location>
        <begin position="267"/>
        <end position="294"/>
    </location>
</feature>
<dbReference type="FunFam" id="3.30.160.60:FF:000099">
    <property type="entry name" value="Zinc finger protein 79"/>
    <property type="match status" value="1"/>
</dbReference>
<dbReference type="FunFam" id="3.30.160.60:FF:000065">
    <property type="entry name" value="B-cell CLL/lymphoma 6, member B"/>
    <property type="match status" value="1"/>
</dbReference>